<feature type="region of interest" description="Disordered" evidence="11">
    <location>
        <begin position="271"/>
        <end position="312"/>
    </location>
</feature>
<comment type="similarity">
    <text evidence="2">Belongs to the GLI C2H2-type zinc-finger protein family.</text>
</comment>
<evidence type="ECO:0000256" key="5">
    <source>
        <dbReference type="ARBA" id="ARBA00022737"/>
    </source>
</evidence>
<dbReference type="EMBL" id="CAJNOR010000152">
    <property type="protein sequence ID" value="CAF0819422.1"/>
    <property type="molecule type" value="Genomic_DNA"/>
</dbReference>
<dbReference type="FunFam" id="3.30.160.60:FF:000110">
    <property type="entry name" value="Zinc finger protein-like"/>
    <property type="match status" value="1"/>
</dbReference>
<feature type="domain" description="C2H2-type" evidence="12">
    <location>
        <begin position="161"/>
        <end position="188"/>
    </location>
</feature>
<evidence type="ECO:0000256" key="1">
    <source>
        <dbReference type="ARBA" id="ARBA00004123"/>
    </source>
</evidence>
<dbReference type="GO" id="GO:0000978">
    <property type="term" value="F:RNA polymerase II cis-regulatory region sequence-specific DNA binding"/>
    <property type="evidence" value="ECO:0007669"/>
    <property type="project" value="TreeGrafter"/>
</dbReference>
<keyword evidence="7" id="KW-0862">Zinc</keyword>
<comment type="subcellular location">
    <subcellularLocation>
        <location evidence="1">Nucleus</location>
    </subcellularLocation>
</comment>
<evidence type="ECO:0000313" key="15">
    <source>
        <dbReference type="Proteomes" id="UP000663828"/>
    </source>
</evidence>
<dbReference type="SMART" id="SM00355">
    <property type="entry name" value="ZnF_C2H2"/>
    <property type="match status" value="5"/>
</dbReference>
<dbReference type="SUPFAM" id="SSF57667">
    <property type="entry name" value="beta-beta-alpha zinc fingers"/>
    <property type="match status" value="2"/>
</dbReference>
<dbReference type="GO" id="GO:0005634">
    <property type="term" value="C:nucleus"/>
    <property type="evidence" value="ECO:0007669"/>
    <property type="project" value="UniProtKB-SubCell"/>
</dbReference>
<dbReference type="FunFam" id="3.30.160.60:FF:000035">
    <property type="entry name" value="Zinc finger protein ZIC 1"/>
    <property type="match status" value="1"/>
</dbReference>
<feature type="domain" description="C2H2-type" evidence="12">
    <location>
        <begin position="219"/>
        <end position="246"/>
    </location>
</feature>
<keyword evidence="8" id="KW-0238">DNA-binding</keyword>
<keyword evidence="15" id="KW-1185">Reference proteome</keyword>
<dbReference type="InterPro" id="IPR036236">
    <property type="entry name" value="Znf_C2H2_sf"/>
</dbReference>
<reference evidence="13" key="1">
    <citation type="submission" date="2021-02" db="EMBL/GenBank/DDBJ databases">
        <authorList>
            <person name="Nowell W R."/>
        </authorList>
    </citation>
    <scope>NUCLEOTIDE SEQUENCE</scope>
</reference>
<dbReference type="InterPro" id="IPR013087">
    <property type="entry name" value="Znf_C2H2_type"/>
</dbReference>
<evidence type="ECO:0000256" key="2">
    <source>
        <dbReference type="ARBA" id="ARBA00010831"/>
    </source>
</evidence>
<evidence type="ECO:0000256" key="11">
    <source>
        <dbReference type="SAM" id="MobiDB-lite"/>
    </source>
</evidence>
<dbReference type="PANTHER" id="PTHR45718:SF4">
    <property type="entry name" value="TRANSCRIPTIONAL ACTIVATOR CUBITUS INTERRUPTUS"/>
    <property type="match status" value="1"/>
</dbReference>
<dbReference type="PROSITE" id="PS50157">
    <property type="entry name" value="ZINC_FINGER_C2H2_2"/>
    <property type="match status" value="4"/>
</dbReference>
<proteinExistence type="inferred from homology"/>
<dbReference type="Proteomes" id="UP000663828">
    <property type="component" value="Unassembled WGS sequence"/>
</dbReference>
<evidence type="ECO:0000256" key="6">
    <source>
        <dbReference type="ARBA" id="ARBA00022771"/>
    </source>
</evidence>
<feature type="compositionally biased region" description="Basic residues" evidence="11">
    <location>
        <begin position="284"/>
        <end position="293"/>
    </location>
</feature>
<comment type="caution">
    <text evidence="13">The sequence shown here is derived from an EMBL/GenBank/DDBJ whole genome shotgun (WGS) entry which is preliminary data.</text>
</comment>
<dbReference type="Pfam" id="PF18366">
    <property type="entry name" value="zf_ZIC"/>
    <property type="match status" value="1"/>
</dbReference>
<keyword evidence="5" id="KW-0677">Repeat</keyword>
<dbReference type="PROSITE" id="PS00028">
    <property type="entry name" value="ZINC_FINGER_C2H2_1"/>
    <property type="match status" value="3"/>
</dbReference>
<evidence type="ECO:0000256" key="9">
    <source>
        <dbReference type="ARBA" id="ARBA00023242"/>
    </source>
</evidence>
<evidence type="ECO:0000256" key="8">
    <source>
        <dbReference type="ARBA" id="ARBA00023125"/>
    </source>
</evidence>
<keyword evidence="6 10" id="KW-0863">Zinc-finger</keyword>
<dbReference type="FunFam" id="3.30.160.60:FF:000039">
    <property type="entry name" value="Zinc finger protein ZIC 1"/>
    <property type="match status" value="1"/>
</dbReference>
<dbReference type="InterPro" id="IPR043359">
    <property type="entry name" value="GLI-like"/>
</dbReference>
<dbReference type="AlphaFoldDB" id="A0A813MD92"/>
<evidence type="ECO:0000256" key="3">
    <source>
        <dbReference type="ARBA" id="ARBA00022473"/>
    </source>
</evidence>
<dbReference type="InterPro" id="IPR056436">
    <property type="entry name" value="Znf-C2H2_ZIC1-5/GLI1-3-like"/>
</dbReference>
<name>A0A813MD92_ADIRI</name>
<dbReference type="PANTHER" id="PTHR45718">
    <property type="entry name" value="TRANSCRIPTIONAL ACTIVATOR CUBITUS INTERRUPTUS"/>
    <property type="match status" value="1"/>
</dbReference>
<evidence type="ECO:0000256" key="7">
    <source>
        <dbReference type="ARBA" id="ARBA00022833"/>
    </source>
</evidence>
<dbReference type="Gene3D" id="3.30.160.60">
    <property type="entry name" value="Classic Zinc Finger"/>
    <property type="match status" value="4"/>
</dbReference>
<dbReference type="FunFam" id="3.30.160.60:FF:000031">
    <property type="entry name" value="GLI family zinc finger 3"/>
    <property type="match status" value="1"/>
</dbReference>
<evidence type="ECO:0000256" key="10">
    <source>
        <dbReference type="PROSITE-ProRule" id="PRU00042"/>
    </source>
</evidence>
<dbReference type="InterPro" id="IPR041643">
    <property type="entry name" value="Znf_ZIC"/>
</dbReference>
<organism evidence="13 16">
    <name type="scientific">Adineta ricciae</name>
    <name type="common">Rotifer</name>
    <dbReference type="NCBI Taxonomy" id="249248"/>
    <lineage>
        <taxon>Eukaryota</taxon>
        <taxon>Metazoa</taxon>
        <taxon>Spiralia</taxon>
        <taxon>Gnathifera</taxon>
        <taxon>Rotifera</taxon>
        <taxon>Eurotatoria</taxon>
        <taxon>Bdelloidea</taxon>
        <taxon>Adinetida</taxon>
        <taxon>Adinetidae</taxon>
        <taxon>Adineta</taxon>
    </lineage>
</organism>
<evidence type="ECO:0000256" key="4">
    <source>
        <dbReference type="ARBA" id="ARBA00022723"/>
    </source>
</evidence>
<protein>
    <recommendedName>
        <fullName evidence="12">C2H2-type domain-containing protein</fullName>
    </recommendedName>
</protein>
<feature type="compositionally biased region" description="Polar residues" evidence="11">
    <location>
        <begin position="295"/>
        <end position="304"/>
    </location>
</feature>
<evidence type="ECO:0000313" key="13">
    <source>
        <dbReference type="EMBL" id="CAF0719872.1"/>
    </source>
</evidence>
<keyword evidence="3" id="KW-0217">Developmental protein</keyword>
<evidence type="ECO:0000313" key="16">
    <source>
        <dbReference type="Proteomes" id="UP000663852"/>
    </source>
</evidence>
<dbReference type="Pfam" id="PF23561">
    <property type="entry name" value="zf-C2H2_15"/>
    <property type="match status" value="1"/>
</dbReference>
<dbReference type="Proteomes" id="UP000663852">
    <property type="component" value="Unassembled WGS sequence"/>
</dbReference>
<gene>
    <name evidence="13" type="ORF">EDS130_LOCUS131</name>
    <name evidence="14" type="ORF">XAT740_LOCUS3884</name>
</gene>
<keyword evidence="9" id="KW-0539">Nucleus</keyword>
<keyword evidence="4" id="KW-0479">Metal-binding</keyword>
<feature type="domain" description="C2H2-type" evidence="12">
    <location>
        <begin position="189"/>
        <end position="218"/>
    </location>
</feature>
<evidence type="ECO:0000313" key="14">
    <source>
        <dbReference type="EMBL" id="CAF0819422.1"/>
    </source>
</evidence>
<dbReference type="OrthoDB" id="3214149at2759"/>
<sequence length="343" mass="39336">MFDLPNPSTDPYATPYTSTAYRPFTSTSSSSFLFNIPTASIDDQQQRFAEFSSYPNPTSDMISYPMFDAEQYTNNPYHPRHIDSTNQTAFFPYIYPPYRSNLHPTSTVPDEKADHYLCKWVDPDTNQICNRTFSCMSDIVTHLTVEHVSASEQSTHMCLWLDCPRQGRAFKAKYKLVNHIRVHTGEKPFACPYARCGKVFARSENLKIHKRTHTGERPFPCQYCDRSFANSSDRKKHQHVHTFDKPYTCRVDGCGKTYTHPSSLRKHMKMHEASSDSNNEFTTKRSHNLRRTRSPPVNNSVATDSCSPPSSSSFENLAPMIMPPMHAYHHASTFPSHYSGLQF</sequence>
<accession>A0A813MD92</accession>
<dbReference type="EMBL" id="CAJNOJ010000001">
    <property type="protein sequence ID" value="CAF0719872.1"/>
    <property type="molecule type" value="Genomic_DNA"/>
</dbReference>
<evidence type="ECO:0000259" key="12">
    <source>
        <dbReference type="PROSITE" id="PS50157"/>
    </source>
</evidence>
<dbReference type="GO" id="GO:0008270">
    <property type="term" value="F:zinc ion binding"/>
    <property type="evidence" value="ECO:0007669"/>
    <property type="project" value="UniProtKB-KW"/>
</dbReference>
<dbReference type="Pfam" id="PF00096">
    <property type="entry name" value="zf-C2H2"/>
    <property type="match status" value="3"/>
</dbReference>
<feature type="domain" description="C2H2-type" evidence="12">
    <location>
        <begin position="247"/>
        <end position="276"/>
    </location>
</feature>
<dbReference type="GO" id="GO:0000981">
    <property type="term" value="F:DNA-binding transcription factor activity, RNA polymerase II-specific"/>
    <property type="evidence" value="ECO:0007669"/>
    <property type="project" value="TreeGrafter"/>
</dbReference>